<dbReference type="STRING" id="72664.V4LQG6"/>
<dbReference type="OMA" id="TYINSEA"/>
<dbReference type="PANTHER" id="PTHR31871">
    <property type="entry name" value="OS02G0137100 PROTEIN"/>
    <property type="match status" value="1"/>
</dbReference>
<proteinExistence type="predicted"/>
<dbReference type="KEGG" id="eus:EUTSA_v10016826mg"/>
<evidence type="ECO:0000313" key="2">
    <source>
        <dbReference type="EMBL" id="ESQ52850.1"/>
    </source>
</evidence>
<dbReference type="Proteomes" id="UP000030689">
    <property type="component" value="Unassembled WGS sequence"/>
</dbReference>
<reference evidence="2 3" key="1">
    <citation type="journal article" date="2013" name="Front. Plant Sci.">
        <title>The Reference Genome of the Halophytic Plant Eutrema salsugineum.</title>
        <authorList>
            <person name="Yang R."/>
            <person name="Jarvis D.E."/>
            <person name="Chen H."/>
            <person name="Beilstein M.A."/>
            <person name="Grimwood J."/>
            <person name="Jenkins J."/>
            <person name="Shu S."/>
            <person name="Prochnik S."/>
            <person name="Xin M."/>
            <person name="Ma C."/>
            <person name="Schmutz J."/>
            <person name="Wing R.A."/>
            <person name="Mitchell-Olds T."/>
            <person name="Schumaker K.S."/>
            <person name="Wang X."/>
        </authorList>
    </citation>
    <scope>NUCLEOTIDE SEQUENCE [LARGE SCALE GENOMIC DNA]</scope>
</reference>
<name>V4LQG6_EUTSA</name>
<dbReference type="Pfam" id="PF09713">
    <property type="entry name" value="A_thal_3526"/>
    <property type="match status" value="1"/>
</dbReference>
<dbReference type="InterPro" id="IPR006476">
    <property type="entry name" value="CHP01589_pln"/>
</dbReference>
<protein>
    <submittedName>
        <fullName evidence="2">Uncharacterized protein</fullName>
    </submittedName>
</protein>
<feature type="region of interest" description="Disordered" evidence="1">
    <location>
        <begin position="325"/>
        <end position="369"/>
    </location>
</feature>
<dbReference type="PANTHER" id="PTHR31871:SF42">
    <property type="entry name" value="LOB DOMAIN-CONTAINING PROTEIN"/>
    <property type="match status" value="1"/>
</dbReference>
<evidence type="ECO:0000313" key="3">
    <source>
        <dbReference type="Proteomes" id="UP000030689"/>
    </source>
</evidence>
<dbReference type="NCBIfam" id="TIGR01589">
    <property type="entry name" value="A_thal_3526"/>
    <property type="match status" value="1"/>
</dbReference>
<evidence type="ECO:0000256" key="1">
    <source>
        <dbReference type="SAM" id="MobiDB-lite"/>
    </source>
</evidence>
<organism evidence="2 3">
    <name type="scientific">Eutrema salsugineum</name>
    <name type="common">Saltwater cress</name>
    <name type="synonym">Sisymbrium salsugineum</name>
    <dbReference type="NCBI Taxonomy" id="72664"/>
    <lineage>
        <taxon>Eukaryota</taxon>
        <taxon>Viridiplantae</taxon>
        <taxon>Streptophyta</taxon>
        <taxon>Embryophyta</taxon>
        <taxon>Tracheophyta</taxon>
        <taxon>Spermatophyta</taxon>
        <taxon>Magnoliopsida</taxon>
        <taxon>eudicotyledons</taxon>
        <taxon>Gunneridae</taxon>
        <taxon>Pentapetalae</taxon>
        <taxon>rosids</taxon>
        <taxon>malvids</taxon>
        <taxon>Brassicales</taxon>
        <taxon>Brassicaceae</taxon>
        <taxon>Eutremeae</taxon>
        <taxon>Eutrema</taxon>
    </lineage>
</organism>
<dbReference type="EMBL" id="KI517385">
    <property type="protein sequence ID" value="ESQ52850.1"/>
    <property type="molecule type" value="Genomic_DNA"/>
</dbReference>
<feature type="compositionally biased region" description="Polar residues" evidence="1">
    <location>
        <begin position="350"/>
        <end position="369"/>
    </location>
</feature>
<gene>
    <name evidence="2" type="ORF">EUTSA_v10016826mg</name>
</gene>
<sequence length="369" mass="41204">MAEPCQHKAICSCRNALESKDYVKNKIESCIQKYMDVDETADYLQKNEQISPNLTKSIWEQLQRESPDFFKNYILRCRVARQLKMFNDMLAKHVSVMFEHGDLDICGASPYTTKASFASSALPDANGSSVTQLQIPYDPQNQLHQWSTSNDLAYIYIDAPTIAPATTDQWCQSTDPAYTGGQTVAQEYLSTFDFGGDIGEHAPSFLDRDMELPEQLVMQSNEQLYDLDGQYQQQSQVQQNFSVEAQQTVQYGGGSNGFQYGGGSNMMQNGEGSSNMMQYGGLSNGMQYGGGSSNGFQYGESVDQQLCYTNVDTYQPMQMYTSVDQQQARGVKRHHPESEAFNNPGIGDGTLTTAQNQNDLQWQGQRQGP</sequence>
<keyword evidence="3" id="KW-1185">Reference proteome</keyword>
<dbReference type="AlphaFoldDB" id="V4LQG6"/>
<dbReference type="Gramene" id="ESQ52850">
    <property type="protein sequence ID" value="ESQ52850"/>
    <property type="gene ID" value="EUTSA_v10016826mg"/>
</dbReference>
<accession>V4LQG6</accession>